<dbReference type="AlphaFoldDB" id="A0AAW1L7K3"/>
<dbReference type="PANTHER" id="PTHR47331:SF5">
    <property type="entry name" value="RIBONUCLEASE H"/>
    <property type="match status" value="1"/>
</dbReference>
<keyword evidence="2" id="KW-1185">Reference proteome</keyword>
<dbReference type="Pfam" id="PF05380">
    <property type="entry name" value="Peptidase_A17"/>
    <property type="match status" value="1"/>
</dbReference>
<comment type="caution">
    <text evidence="1">The sequence shown here is derived from an EMBL/GenBank/DDBJ whole genome shotgun (WGS) entry which is preliminary data.</text>
</comment>
<accession>A0AAW1L7K3</accession>
<name>A0AAW1L7K3_POPJA</name>
<organism evidence="1 2">
    <name type="scientific">Popillia japonica</name>
    <name type="common">Japanese beetle</name>
    <dbReference type="NCBI Taxonomy" id="7064"/>
    <lineage>
        <taxon>Eukaryota</taxon>
        <taxon>Metazoa</taxon>
        <taxon>Ecdysozoa</taxon>
        <taxon>Arthropoda</taxon>
        <taxon>Hexapoda</taxon>
        <taxon>Insecta</taxon>
        <taxon>Pterygota</taxon>
        <taxon>Neoptera</taxon>
        <taxon>Endopterygota</taxon>
        <taxon>Coleoptera</taxon>
        <taxon>Polyphaga</taxon>
        <taxon>Scarabaeiformia</taxon>
        <taxon>Scarabaeidae</taxon>
        <taxon>Rutelinae</taxon>
        <taxon>Popillia</taxon>
    </lineage>
</organism>
<dbReference type="PANTHER" id="PTHR47331">
    <property type="entry name" value="PHD-TYPE DOMAIN-CONTAINING PROTEIN"/>
    <property type="match status" value="1"/>
</dbReference>
<reference evidence="1 2" key="1">
    <citation type="journal article" date="2024" name="BMC Genomics">
        <title>De novo assembly and annotation of Popillia japonica's genome with initial clues to its potential as an invasive pest.</title>
        <authorList>
            <person name="Cucini C."/>
            <person name="Boschi S."/>
            <person name="Funari R."/>
            <person name="Cardaioli E."/>
            <person name="Iannotti N."/>
            <person name="Marturano G."/>
            <person name="Paoli F."/>
            <person name="Bruttini M."/>
            <person name="Carapelli A."/>
            <person name="Frati F."/>
            <person name="Nardi F."/>
        </authorList>
    </citation>
    <scope>NUCLEOTIDE SEQUENCE [LARGE SCALE GENOMIC DNA]</scope>
    <source>
        <strain evidence="1">DMR45628</strain>
    </source>
</reference>
<evidence type="ECO:0000313" key="2">
    <source>
        <dbReference type="Proteomes" id="UP001458880"/>
    </source>
</evidence>
<evidence type="ECO:0000313" key="1">
    <source>
        <dbReference type="EMBL" id="KAK9730068.1"/>
    </source>
</evidence>
<dbReference type="InterPro" id="IPR008042">
    <property type="entry name" value="Retrotrans_Pao"/>
</dbReference>
<dbReference type="Proteomes" id="UP001458880">
    <property type="component" value="Unassembled WGS sequence"/>
</dbReference>
<dbReference type="SUPFAM" id="SSF56672">
    <property type="entry name" value="DNA/RNA polymerases"/>
    <property type="match status" value="1"/>
</dbReference>
<proteinExistence type="predicted"/>
<protein>
    <submittedName>
        <fullName evidence="1">Pao retrotransposon peptidase</fullName>
    </submittedName>
</protein>
<gene>
    <name evidence="1" type="ORF">QE152_g15530</name>
</gene>
<dbReference type="EMBL" id="JASPKY010000153">
    <property type="protein sequence ID" value="KAK9730068.1"/>
    <property type="molecule type" value="Genomic_DNA"/>
</dbReference>
<dbReference type="GO" id="GO:0071897">
    <property type="term" value="P:DNA biosynthetic process"/>
    <property type="evidence" value="ECO:0007669"/>
    <property type="project" value="UniProtKB-ARBA"/>
</dbReference>
<sequence>MYRQIKIHPMHTSLQRILWRPTTNEPVKIYDLVTVTFGTSSAPYLATRSLNQLAIEEGASFPTASTIIQRDFNVDDLLTGARNIQEGKQLIREVNLVLSKGGFTLRKWASNIPDVLTEVTGDKKPTLLSWDSDKPQKTVQTNNAVSLAITTRLGRVDSCKYTHALVKFPARIGHPTRHQSVPRKILASNYEFLEIHDFSDASERAYGVCVYILSVTKDHVTSSLLRSKSRVAPLKSTTLPRLELCGALLLARLIVKVRSILNDPIRRTCLWTDSTIVLAWLRASSKTWKTFVANRVGEIQDLTDINDWYHVATHDNPADLVSRSVTASELLNSEIWWHGPCWVTQLKMPQPQQPTLGEVPKEETRNQTVTMIMSQKETFHIFTRYSCQSKLSRIAAYCIRYITNLRARITTRTDDLRVGPLTIEEVTVATSRLIRNIQEHAFEDEMRCLSKNSPLSNRSKILCLNPFLDENRLMRVGGRLRQSELSFSERHPILLPNNHPYTYLLIY</sequence>
<dbReference type="InterPro" id="IPR043502">
    <property type="entry name" value="DNA/RNA_pol_sf"/>
</dbReference>